<dbReference type="Pfam" id="PF09587">
    <property type="entry name" value="PGA_cap"/>
    <property type="match status" value="1"/>
</dbReference>
<evidence type="ECO:0000256" key="1">
    <source>
        <dbReference type="ARBA" id="ARBA00005662"/>
    </source>
</evidence>
<dbReference type="RefSeq" id="WP_204918138.1">
    <property type="nucleotide sequence ID" value="NZ_BAAAQP010000003.1"/>
</dbReference>
<comment type="similarity">
    <text evidence="1">Belongs to the CapA family.</text>
</comment>
<dbReference type="SUPFAM" id="SSF56300">
    <property type="entry name" value="Metallo-dependent phosphatases"/>
    <property type="match status" value="1"/>
</dbReference>
<comment type="caution">
    <text evidence="3">The sequence shown here is derived from an EMBL/GenBank/DDBJ whole genome shotgun (WGS) entry which is preliminary data.</text>
</comment>
<evidence type="ECO:0000259" key="2">
    <source>
        <dbReference type="SMART" id="SM00854"/>
    </source>
</evidence>
<keyword evidence="4" id="KW-1185">Reference proteome</keyword>
<proteinExistence type="inferred from homology"/>
<name>A0ABS2RK75_9ACTN</name>
<dbReference type="PANTHER" id="PTHR33393">
    <property type="entry name" value="POLYGLUTAMINE SYNTHESIS ACCESSORY PROTEIN RV0574C-RELATED"/>
    <property type="match status" value="1"/>
</dbReference>
<dbReference type="InterPro" id="IPR019079">
    <property type="entry name" value="Capsule_synth_CapA"/>
</dbReference>
<dbReference type="CDD" id="cd07381">
    <property type="entry name" value="MPP_CapA"/>
    <property type="match status" value="1"/>
</dbReference>
<gene>
    <name evidence="3" type="ORF">JOE57_002325</name>
</gene>
<evidence type="ECO:0000313" key="3">
    <source>
        <dbReference type="EMBL" id="MBM7799404.1"/>
    </source>
</evidence>
<evidence type="ECO:0000313" key="4">
    <source>
        <dbReference type="Proteomes" id="UP000704762"/>
    </source>
</evidence>
<dbReference type="Gene3D" id="3.60.21.10">
    <property type="match status" value="1"/>
</dbReference>
<dbReference type="InterPro" id="IPR052169">
    <property type="entry name" value="CW_Biosynth-Accessory"/>
</dbReference>
<organism evidence="3 4">
    <name type="scientific">Microlunatus panaciterrae</name>
    <dbReference type="NCBI Taxonomy" id="400768"/>
    <lineage>
        <taxon>Bacteria</taxon>
        <taxon>Bacillati</taxon>
        <taxon>Actinomycetota</taxon>
        <taxon>Actinomycetes</taxon>
        <taxon>Propionibacteriales</taxon>
        <taxon>Propionibacteriaceae</taxon>
        <taxon>Microlunatus</taxon>
    </lineage>
</organism>
<dbReference type="InterPro" id="IPR029052">
    <property type="entry name" value="Metallo-depent_PP-like"/>
</dbReference>
<dbReference type="EMBL" id="JAFBCF010000001">
    <property type="protein sequence ID" value="MBM7799404.1"/>
    <property type="molecule type" value="Genomic_DNA"/>
</dbReference>
<dbReference type="PANTHER" id="PTHR33393:SF11">
    <property type="entry name" value="POLYGLUTAMINE SYNTHESIS ACCESSORY PROTEIN RV0574C-RELATED"/>
    <property type="match status" value="1"/>
</dbReference>
<dbReference type="SMART" id="SM00854">
    <property type="entry name" value="PGA_cap"/>
    <property type="match status" value="1"/>
</dbReference>
<feature type="domain" description="Capsule synthesis protein CapA" evidence="2">
    <location>
        <begin position="8"/>
        <end position="289"/>
    </location>
</feature>
<reference evidence="3 4" key="1">
    <citation type="submission" date="2021-01" db="EMBL/GenBank/DDBJ databases">
        <title>Sequencing the genomes of 1000 actinobacteria strains.</title>
        <authorList>
            <person name="Klenk H.-P."/>
        </authorList>
    </citation>
    <scope>NUCLEOTIDE SEQUENCE [LARGE SCALE GENOMIC DNA]</scope>
    <source>
        <strain evidence="3 4">DSM 18662</strain>
    </source>
</reference>
<sequence length="381" mass="41812">MSADGRVTLFLCGDVMLGRGVDQLMPEPGDPELREEYVRDARGYLELAEAVNGPIRRPVDPAWPWGDALQLLDERAPEVRVINLETSVTRSDDFEPYKAVHYRMNPANVGCLTVARPDVCVLANNHVLDFGRRGLVETLDVLAAARLATAGAGESAVEAWRPAVVQLKHDGRVLVSSAGASSSGIPPTWAARPDRPGVAFLPRLSVRAAAEVAARMRLLRRPGDITVASVHWGSNWGYAVDSDQRAFAHALIDGGVDIVHGHSSHHPRPMEVYRDRLILYGCGDFIDDYEGIRGHEAYRDDLRLLYLASVDAATGALVELQMVPFQARQMRLCRASEEDAGWLGDRLTRVSRDLGSQIEVLADGSLTLHWHRHGTEEEPGA</sequence>
<accession>A0ABS2RK75</accession>
<dbReference type="Proteomes" id="UP000704762">
    <property type="component" value="Unassembled WGS sequence"/>
</dbReference>
<protein>
    <submittedName>
        <fullName evidence="3">Poly-gamma-glutamate synthesis protein (Capsule biosynthesis protein)</fullName>
    </submittedName>
</protein>